<proteinExistence type="predicted"/>
<dbReference type="Pfam" id="PF08021">
    <property type="entry name" value="FAD_binding_9"/>
    <property type="match status" value="1"/>
</dbReference>
<protein>
    <submittedName>
        <fullName evidence="2">Siderophore-interacting protein</fullName>
    </submittedName>
</protein>
<comment type="caution">
    <text evidence="2">The sequence shown here is derived from an EMBL/GenBank/DDBJ whole genome shotgun (WGS) entry which is preliminary data.</text>
</comment>
<dbReference type="Gene3D" id="2.40.30.10">
    <property type="entry name" value="Translation factors"/>
    <property type="match status" value="1"/>
</dbReference>
<evidence type="ECO:0000313" key="2">
    <source>
        <dbReference type="EMBL" id="RMI28363.1"/>
    </source>
</evidence>
<dbReference type="RefSeq" id="WP_122191607.1">
    <property type="nucleotide sequence ID" value="NZ_RFFH01000022.1"/>
</dbReference>
<dbReference type="InterPro" id="IPR007037">
    <property type="entry name" value="SIP_rossman_dom"/>
</dbReference>
<dbReference type="InterPro" id="IPR013113">
    <property type="entry name" value="SIP_FAD-bd"/>
</dbReference>
<feature type="domain" description="FAD-binding FR-type" evidence="1">
    <location>
        <begin position="13"/>
        <end position="143"/>
    </location>
</feature>
<evidence type="ECO:0000259" key="1">
    <source>
        <dbReference type="PROSITE" id="PS51384"/>
    </source>
</evidence>
<accession>A0A3M2KVX2</accession>
<dbReference type="AlphaFoldDB" id="A0A3M2KVX2"/>
<gene>
    <name evidence="2" type="ORF">EBN03_30385</name>
</gene>
<name>A0A3M2KVX2_9NOCA</name>
<dbReference type="EMBL" id="RFFH01000022">
    <property type="protein sequence ID" value="RMI28363.1"/>
    <property type="molecule type" value="Genomic_DNA"/>
</dbReference>
<dbReference type="PANTHER" id="PTHR30157:SF0">
    <property type="entry name" value="NADPH-DEPENDENT FERRIC-CHELATE REDUCTASE"/>
    <property type="match status" value="1"/>
</dbReference>
<dbReference type="SUPFAM" id="SSF63380">
    <property type="entry name" value="Riboflavin synthase domain-like"/>
    <property type="match status" value="1"/>
</dbReference>
<dbReference type="GO" id="GO:0016491">
    <property type="term" value="F:oxidoreductase activity"/>
    <property type="evidence" value="ECO:0007669"/>
    <property type="project" value="InterPro"/>
</dbReference>
<dbReference type="Proteomes" id="UP000279275">
    <property type="component" value="Unassembled WGS sequence"/>
</dbReference>
<dbReference type="CDD" id="cd06193">
    <property type="entry name" value="siderophore_interacting"/>
    <property type="match status" value="1"/>
</dbReference>
<sequence>MAKRGKYIKPAQRRVHSVEVVSNKQISPNFRRITLGGNGLDGFESMGYDQWFRLFMPGHSGLRLPTATSTLWFAQYLMMGKEHRPLTRNYTVREFRPAGADGPELDIDFAVHDPESPAATWAIAAALGDRVGLLDEGITYQPPEHTGYTLLAGDASALPAVAGVLRDVPRDLRGAAYLEIAHADDAQDLGEPEGVQVHWLIRADSAAPWGQLAADAVRTADLPGSGVYGFLAGEQNLVAGLRRHLVHDRGIPKADVTFTGYWREGKSQG</sequence>
<dbReference type="InterPro" id="IPR039261">
    <property type="entry name" value="FNR_nucleotide-bd"/>
</dbReference>
<organism evidence="2 3">
    <name type="scientific">Nocardia stercoris</name>
    <dbReference type="NCBI Taxonomy" id="2483361"/>
    <lineage>
        <taxon>Bacteria</taxon>
        <taxon>Bacillati</taxon>
        <taxon>Actinomycetota</taxon>
        <taxon>Actinomycetes</taxon>
        <taxon>Mycobacteriales</taxon>
        <taxon>Nocardiaceae</taxon>
        <taxon>Nocardia</taxon>
    </lineage>
</organism>
<reference evidence="2 3" key="1">
    <citation type="submission" date="2018-10" db="EMBL/GenBank/DDBJ databases">
        <title>Isolation from cow dung.</title>
        <authorList>
            <person name="Ling L."/>
        </authorList>
    </citation>
    <scope>NUCLEOTIDE SEQUENCE [LARGE SCALE GENOMIC DNA]</scope>
    <source>
        <strain evidence="2 3">NEAU-LL90</strain>
    </source>
</reference>
<keyword evidence="3" id="KW-1185">Reference proteome</keyword>
<dbReference type="Gene3D" id="3.40.50.80">
    <property type="entry name" value="Nucleotide-binding domain of ferredoxin-NADP reductase (FNR) module"/>
    <property type="match status" value="1"/>
</dbReference>
<dbReference type="PANTHER" id="PTHR30157">
    <property type="entry name" value="FERRIC REDUCTASE, NADPH-DEPENDENT"/>
    <property type="match status" value="1"/>
</dbReference>
<dbReference type="Pfam" id="PF04954">
    <property type="entry name" value="SIP"/>
    <property type="match status" value="1"/>
</dbReference>
<dbReference type="InterPro" id="IPR017938">
    <property type="entry name" value="Riboflavin_synthase-like_b-brl"/>
</dbReference>
<evidence type="ECO:0000313" key="3">
    <source>
        <dbReference type="Proteomes" id="UP000279275"/>
    </source>
</evidence>
<dbReference type="PROSITE" id="PS51384">
    <property type="entry name" value="FAD_FR"/>
    <property type="match status" value="1"/>
</dbReference>
<dbReference type="InterPro" id="IPR017927">
    <property type="entry name" value="FAD-bd_FR_type"/>
</dbReference>
<dbReference type="OrthoDB" id="3291337at2"/>
<dbReference type="InterPro" id="IPR039374">
    <property type="entry name" value="SIP_fam"/>
</dbReference>